<dbReference type="EMBL" id="AP014612">
    <property type="protein sequence ID" value="BAQ25077.1"/>
    <property type="molecule type" value="Genomic_DNA"/>
</dbReference>
<dbReference type="KEGG" id="strg:SRT_18160"/>
<dbReference type="Pfam" id="PF03611">
    <property type="entry name" value="EIIC-GAT"/>
    <property type="match status" value="1"/>
</dbReference>
<dbReference type="PANTHER" id="PTHR33843">
    <property type="entry name" value="ASCORBATE-SPECIFIC PTS SYSTEM EIIC COMPONENT"/>
    <property type="match status" value="1"/>
</dbReference>
<dbReference type="NCBIfam" id="NF006920">
    <property type="entry name" value="PRK09410.1-2"/>
    <property type="match status" value="1"/>
</dbReference>
<feature type="transmembrane region" description="Helical" evidence="14">
    <location>
        <begin position="421"/>
        <end position="444"/>
    </location>
</feature>
<evidence type="ECO:0000256" key="1">
    <source>
        <dbReference type="ARBA" id="ARBA00004651"/>
    </source>
</evidence>
<dbReference type="GO" id="GO:0009401">
    <property type="term" value="P:phosphoenolpyruvate-dependent sugar phosphotransferase system"/>
    <property type="evidence" value="ECO:0007669"/>
    <property type="project" value="UniProtKB-KW"/>
</dbReference>
<keyword evidence="4" id="KW-1003">Cell membrane</keyword>
<keyword evidence="16" id="KW-1185">Reference proteome</keyword>
<evidence type="ECO:0000313" key="15">
    <source>
        <dbReference type="EMBL" id="BAQ25077.1"/>
    </source>
</evidence>
<evidence type="ECO:0000256" key="9">
    <source>
        <dbReference type="ARBA" id="ARBA00023136"/>
    </source>
</evidence>
<keyword evidence="9 14" id="KW-0472">Membrane</keyword>
<comment type="function">
    <text evidence="10">The phosphoenolpyruvate-dependent sugar phosphotransferase system (sugar PTS), a major carbohydrate active transport system, catalyzes the phosphorylation of incoming sugar substrates concomitantly with their translocation across the cell membrane. The enzyme II UlaABC PTS system is involved in ascorbate transport.</text>
</comment>
<comment type="similarity">
    <text evidence="11">Belongs to the UlaA family.</text>
</comment>
<keyword evidence="7 14" id="KW-0812">Transmembrane</keyword>
<dbReference type="NCBIfam" id="NF009553">
    <property type="entry name" value="PRK12997.1-5"/>
    <property type="match status" value="1"/>
</dbReference>
<keyword evidence="6" id="KW-0598">Phosphotransferase system</keyword>
<feature type="transmembrane region" description="Helical" evidence="14">
    <location>
        <begin position="147"/>
        <end position="168"/>
    </location>
</feature>
<evidence type="ECO:0000256" key="5">
    <source>
        <dbReference type="ARBA" id="ARBA00022597"/>
    </source>
</evidence>
<evidence type="ECO:0000256" key="4">
    <source>
        <dbReference type="ARBA" id="ARBA00022475"/>
    </source>
</evidence>
<comment type="subunit">
    <text evidence="2">Homodimer.</text>
</comment>
<comment type="subcellular location">
    <subcellularLocation>
        <location evidence="1">Cell membrane</location>
        <topology evidence="1">Multi-pass membrane protein</topology>
    </subcellularLocation>
</comment>
<dbReference type="PANTHER" id="PTHR33843:SF4">
    <property type="entry name" value="ASCORBATE-SPECIFIC PTS SYSTEM EIIC COMPONENT"/>
    <property type="match status" value="1"/>
</dbReference>
<evidence type="ECO:0000313" key="16">
    <source>
        <dbReference type="Proteomes" id="UP000217758"/>
    </source>
</evidence>
<evidence type="ECO:0000256" key="14">
    <source>
        <dbReference type="SAM" id="Phobius"/>
    </source>
</evidence>
<evidence type="ECO:0000256" key="10">
    <source>
        <dbReference type="ARBA" id="ARBA00037387"/>
    </source>
</evidence>
<evidence type="ECO:0000256" key="3">
    <source>
        <dbReference type="ARBA" id="ARBA00022448"/>
    </source>
</evidence>
<feature type="transmembrane region" description="Helical" evidence="14">
    <location>
        <begin position="258"/>
        <end position="276"/>
    </location>
</feature>
<dbReference type="NCBIfam" id="NF006922">
    <property type="entry name" value="PRK09410.1-5"/>
    <property type="match status" value="1"/>
</dbReference>
<keyword evidence="3" id="KW-0813">Transport</keyword>
<dbReference type="AlphaFoldDB" id="A0A1L7LLK9"/>
<feature type="transmembrane region" description="Helical" evidence="14">
    <location>
        <begin position="6"/>
        <end position="29"/>
    </location>
</feature>
<keyword evidence="8 14" id="KW-1133">Transmembrane helix</keyword>
<name>A0A1L7LLK9_9STRE</name>
<evidence type="ECO:0000256" key="8">
    <source>
        <dbReference type="ARBA" id="ARBA00022989"/>
    </source>
</evidence>
<feature type="transmembrane region" description="Helical" evidence="14">
    <location>
        <begin position="119"/>
        <end position="141"/>
    </location>
</feature>
<organism evidence="15 16">
    <name type="scientific">Streptococcus troglodytae</name>
    <dbReference type="NCBI Taxonomy" id="1111760"/>
    <lineage>
        <taxon>Bacteria</taxon>
        <taxon>Bacillati</taxon>
        <taxon>Bacillota</taxon>
        <taxon>Bacilli</taxon>
        <taxon>Lactobacillales</taxon>
        <taxon>Streptococcaceae</taxon>
        <taxon>Streptococcus</taxon>
    </lineage>
</organism>
<reference evidence="15 16" key="1">
    <citation type="journal article" date="2016" name="Microbiol. Immunol.">
        <title>Complete genome sequence of Streptococcus troglodytae TKU31 isolated from the oral cavity of a chimpanzee (Pan troglodytes).</title>
        <authorList>
            <person name="Okamoto M."/>
            <person name="Naito M."/>
            <person name="Miyanohara M."/>
            <person name="Imai S."/>
            <person name="Nomura Y."/>
            <person name="Saito W."/>
            <person name="Momoi Y."/>
            <person name="Takada K."/>
            <person name="Miyabe-Nishiwaki T."/>
            <person name="Tomonaga M."/>
            <person name="Hanada N."/>
        </authorList>
    </citation>
    <scope>NUCLEOTIDE SEQUENCE [LARGE SCALE GENOMIC DNA]</scope>
    <source>
        <strain evidence="16">TKU 31</strain>
    </source>
</reference>
<evidence type="ECO:0000256" key="7">
    <source>
        <dbReference type="ARBA" id="ARBA00022692"/>
    </source>
</evidence>
<feature type="transmembrane region" description="Helical" evidence="14">
    <location>
        <begin position="373"/>
        <end position="393"/>
    </location>
</feature>
<keyword evidence="5" id="KW-0762">Sugar transport</keyword>
<evidence type="ECO:0000256" key="2">
    <source>
        <dbReference type="ARBA" id="ARBA00011738"/>
    </source>
</evidence>
<dbReference type="InterPro" id="IPR004703">
    <property type="entry name" value="PTS_sugar-sp_permease"/>
</dbReference>
<dbReference type="RefSeq" id="WP_128833830.1">
    <property type="nucleotide sequence ID" value="NZ_AP014612.1"/>
</dbReference>
<evidence type="ECO:0000256" key="12">
    <source>
        <dbReference type="ARBA" id="ARBA00039702"/>
    </source>
</evidence>
<evidence type="ECO:0000256" key="11">
    <source>
        <dbReference type="ARBA" id="ARBA00038218"/>
    </source>
</evidence>
<feature type="transmembrane region" description="Helical" evidence="14">
    <location>
        <begin position="225"/>
        <end position="246"/>
    </location>
</feature>
<feature type="transmembrane region" description="Helical" evidence="14">
    <location>
        <begin position="317"/>
        <end position="337"/>
    </location>
</feature>
<accession>A0A1L7LLK9</accession>
<dbReference type="Proteomes" id="UP000217758">
    <property type="component" value="Chromosome"/>
</dbReference>
<feature type="transmembrane region" description="Helical" evidence="14">
    <location>
        <begin position="93"/>
        <end position="112"/>
    </location>
</feature>
<dbReference type="GO" id="GO:0005886">
    <property type="term" value="C:plasma membrane"/>
    <property type="evidence" value="ECO:0007669"/>
    <property type="project" value="UniProtKB-SubCell"/>
</dbReference>
<evidence type="ECO:0000256" key="6">
    <source>
        <dbReference type="ARBA" id="ARBA00022683"/>
    </source>
</evidence>
<dbReference type="InterPro" id="IPR051562">
    <property type="entry name" value="Ascorbate-PTS_EIIC"/>
</dbReference>
<gene>
    <name evidence="15" type="primary">ulaA</name>
    <name evidence="15" type="ORF">SRT_18160</name>
</gene>
<proteinExistence type="inferred from homology"/>
<protein>
    <recommendedName>
        <fullName evidence="12">Ascorbate-specific PTS system EIIC component</fullName>
    </recommendedName>
    <alternativeName>
        <fullName evidence="13">Ascorbate-specific permease IIC component UlaA</fullName>
    </alternativeName>
</protein>
<evidence type="ECO:0000256" key="13">
    <source>
        <dbReference type="ARBA" id="ARBA00042859"/>
    </source>
</evidence>
<sequence>MKSILNLFVSIVTQPAILVSLIALIGLVLQKKKFSDVVSGTIKTMVGFLVLTGGAGILQNALAPFSDMFQTALHTQGVVPSNEAVVALALKDYGSQTALIMFIGMIVNILLARFTRFKYLFLTGQAMMYVSCITAVILMSAGIKGDVIIVLLGGLFEGTLLTVTPALCQPFMKKITGNDKVAMGHTGNIGYAAAGWIGKWVGDGSKSTEDLNVPKSFSFLRDSTISIMLLMSIVYTVLALAAGPSYVEKHLSDGTSAIVYALIQAGTFTAGFVVVLQGVRTVLAEIVPAFQGVAKKWVPNSKPALDVPIIFSYAPNAVLIGFFTSFIVGTLSMFMMIALHTTVIIPGVVGHFFCGAAAGVYGNSTGGRRGAVIGSAFNSLLLSWLPLAILPLLGSLKMAASTFADTDYLIPGFILGKVGQFGSLTLIVAIIIFTLIVIATSIILNKCSNKAA</sequence>
<feature type="transmembrane region" description="Helical" evidence="14">
    <location>
        <begin position="343"/>
        <end position="361"/>
    </location>
</feature>